<dbReference type="GO" id="GO:0016874">
    <property type="term" value="F:ligase activity"/>
    <property type="evidence" value="ECO:0007669"/>
    <property type="project" value="UniProtKB-KW"/>
</dbReference>
<dbReference type="CDD" id="cd04433">
    <property type="entry name" value="AFD_class_I"/>
    <property type="match status" value="1"/>
</dbReference>
<dbReference type="Gene3D" id="3.30.300.30">
    <property type="match status" value="1"/>
</dbReference>
<dbReference type="EMBL" id="VSRL01000133">
    <property type="protein sequence ID" value="NKE60698.1"/>
    <property type="molecule type" value="Genomic_DNA"/>
</dbReference>
<proteinExistence type="predicted"/>
<keyword evidence="4" id="KW-1185">Reference proteome</keyword>
<name>A0ABX1FNW8_9PSEU</name>
<dbReference type="InterPro" id="IPR025110">
    <property type="entry name" value="AMP-bd_C"/>
</dbReference>
<dbReference type="Proteomes" id="UP001515943">
    <property type="component" value="Unassembled WGS sequence"/>
</dbReference>
<evidence type="ECO:0000259" key="2">
    <source>
        <dbReference type="Pfam" id="PF13193"/>
    </source>
</evidence>
<evidence type="ECO:0000259" key="1">
    <source>
        <dbReference type="Pfam" id="PF00501"/>
    </source>
</evidence>
<dbReference type="InterPro" id="IPR042099">
    <property type="entry name" value="ANL_N_sf"/>
</dbReference>
<organism evidence="3 4">
    <name type="scientific">Lentzea indica</name>
    <dbReference type="NCBI Taxonomy" id="2604800"/>
    <lineage>
        <taxon>Bacteria</taxon>
        <taxon>Bacillati</taxon>
        <taxon>Actinomycetota</taxon>
        <taxon>Actinomycetes</taxon>
        <taxon>Pseudonocardiales</taxon>
        <taxon>Pseudonocardiaceae</taxon>
        <taxon>Lentzea</taxon>
    </lineage>
</organism>
<feature type="domain" description="AMP-binding enzyme C-terminal" evidence="2">
    <location>
        <begin position="391"/>
        <end position="467"/>
    </location>
</feature>
<accession>A0ABX1FNW8</accession>
<reference evidence="3 4" key="1">
    <citation type="submission" date="2019-08" db="EMBL/GenBank/DDBJ databases">
        <title>Lentzea from Indian Himalayas.</title>
        <authorList>
            <person name="Mandal S."/>
            <person name="Mallick Gupta A."/>
            <person name="Maiti P.K."/>
            <person name="Sarkar J."/>
            <person name="Mandal S."/>
        </authorList>
    </citation>
    <scope>NUCLEOTIDE SEQUENCE [LARGE SCALE GENOMIC DNA]</scope>
    <source>
        <strain evidence="3 4">PSKA42</strain>
    </source>
</reference>
<gene>
    <name evidence="3" type="ORF">FXN61_29475</name>
</gene>
<evidence type="ECO:0000313" key="4">
    <source>
        <dbReference type="Proteomes" id="UP001515943"/>
    </source>
</evidence>
<comment type="caution">
    <text evidence="3">The sequence shown here is derived from an EMBL/GenBank/DDBJ whole genome shotgun (WGS) entry which is preliminary data.</text>
</comment>
<sequence>MTWVSATGMVLRDLVPAELRRDWVARGHCPDRDLHSLFRDRVREHPNRTALIDDEGELSYAELDLLVQALATRLPYGATDIIGVQEPDGRAAVVAELAVLAVGGVVLPLPVGANALLSRAGASALIAGGVVSGNERSGTPNRARPHPEAPAKILLSSGSEAKPKMVAYSHNAFAGGRANYLRAVHGSLPVPRDLVLVSLTSSFGSFGVPITLCCLGGTLILTRKFAPDTALRLITEHHPTHVFAVPAMWRRLADHPAGLDVSGLAALVSSGDVLPPVTLAACRARFGVDVITVYGSSDGVNCHTTTPENGVGVPDPAVCDIRIVDGEICARGPMTPLCYVGAPELDARHRHDGGWVRTGDRGHFDGAGRLHVTGRGKRVVIRGGYTISPAEVELAIGRHPAVGEVACVPVPDTELGERLCAIVTVRNGQNLELSGLTAFLSAQGLAKPKRPEFLLTLPELPVGRTGKVCHRTLARVAADRCGHERTSLALVDREDR</sequence>
<dbReference type="PANTHER" id="PTHR43767:SF1">
    <property type="entry name" value="NONRIBOSOMAL PEPTIDE SYNTHASE PES1 (EUROFUNG)-RELATED"/>
    <property type="match status" value="1"/>
</dbReference>
<dbReference type="InterPro" id="IPR000873">
    <property type="entry name" value="AMP-dep_synth/lig_dom"/>
</dbReference>
<dbReference type="SUPFAM" id="SSF56801">
    <property type="entry name" value="Acetyl-CoA synthetase-like"/>
    <property type="match status" value="1"/>
</dbReference>
<protein>
    <submittedName>
        <fullName evidence="3">Acyl--CoA ligase</fullName>
    </submittedName>
</protein>
<dbReference type="InterPro" id="IPR045851">
    <property type="entry name" value="AMP-bd_C_sf"/>
</dbReference>
<dbReference type="PANTHER" id="PTHR43767">
    <property type="entry name" value="LONG-CHAIN-FATTY-ACID--COA LIGASE"/>
    <property type="match status" value="1"/>
</dbReference>
<dbReference type="RefSeq" id="WP_167977372.1">
    <property type="nucleotide sequence ID" value="NZ_VSRL01000133.1"/>
</dbReference>
<dbReference type="InterPro" id="IPR050237">
    <property type="entry name" value="ATP-dep_AMP-bd_enzyme"/>
</dbReference>
<feature type="domain" description="AMP-dependent synthetase/ligase" evidence="1">
    <location>
        <begin position="38"/>
        <end position="110"/>
    </location>
</feature>
<dbReference type="Pfam" id="PF13193">
    <property type="entry name" value="AMP-binding_C"/>
    <property type="match status" value="1"/>
</dbReference>
<evidence type="ECO:0000313" key="3">
    <source>
        <dbReference type="EMBL" id="NKE60698.1"/>
    </source>
</evidence>
<dbReference type="Pfam" id="PF00501">
    <property type="entry name" value="AMP-binding"/>
    <property type="match status" value="2"/>
</dbReference>
<feature type="domain" description="AMP-dependent synthetase/ligase" evidence="1">
    <location>
        <begin position="140"/>
        <end position="339"/>
    </location>
</feature>
<keyword evidence="3" id="KW-0436">Ligase</keyword>
<dbReference type="Gene3D" id="3.40.50.12780">
    <property type="entry name" value="N-terminal domain of ligase-like"/>
    <property type="match status" value="1"/>
</dbReference>